<keyword evidence="4" id="KW-0029">Amino-acid transport</keyword>
<evidence type="ECO:0000256" key="5">
    <source>
        <dbReference type="ARBA" id="ARBA00022989"/>
    </source>
</evidence>
<dbReference type="PIRSF" id="PIRSF006060">
    <property type="entry name" value="AA_transporter"/>
    <property type="match status" value="1"/>
</dbReference>
<feature type="compositionally biased region" description="Basic and acidic residues" evidence="7">
    <location>
        <begin position="12"/>
        <end position="22"/>
    </location>
</feature>
<keyword evidence="11" id="KW-1185">Reference proteome</keyword>
<accession>A0A4Z0YRF8</accession>
<comment type="subcellular location">
    <subcellularLocation>
        <location evidence="1">Membrane</location>
        <topology evidence="1">Multi-pass membrane protein</topology>
    </subcellularLocation>
</comment>
<evidence type="ECO:0000313" key="10">
    <source>
        <dbReference type="EMBL" id="TGJ81630.1"/>
    </source>
</evidence>
<evidence type="ECO:0000256" key="1">
    <source>
        <dbReference type="ARBA" id="ARBA00004141"/>
    </source>
</evidence>
<dbReference type="PROSITE" id="PS00218">
    <property type="entry name" value="AMINO_ACID_PERMEASE_1"/>
    <property type="match status" value="1"/>
</dbReference>
<dbReference type="AlphaFoldDB" id="A0A4Z0YRF8"/>
<feature type="transmembrane region" description="Helical" evidence="8">
    <location>
        <begin position="403"/>
        <end position="427"/>
    </location>
</feature>
<name>A0A4Z0YRF8_9PEZI</name>
<dbReference type="InterPro" id="IPR050524">
    <property type="entry name" value="APC_YAT"/>
</dbReference>
<feature type="transmembrane region" description="Helical" evidence="8">
    <location>
        <begin position="377"/>
        <end position="397"/>
    </location>
</feature>
<feature type="transmembrane region" description="Helical" evidence="8">
    <location>
        <begin position="167"/>
        <end position="188"/>
    </location>
</feature>
<organism evidence="10 11">
    <name type="scientific">Xylaria hypoxylon</name>
    <dbReference type="NCBI Taxonomy" id="37992"/>
    <lineage>
        <taxon>Eukaryota</taxon>
        <taxon>Fungi</taxon>
        <taxon>Dikarya</taxon>
        <taxon>Ascomycota</taxon>
        <taxon>Pezizomycotina</taxon>
        <taxon>Sordariomycetes</taxon>
        <taxon>Xylariomycetidae</taxon>
        <taxon>Xylariales</taxon>
        <taxon>Xylariaceae</taxon>
        <taxon>Xylaria</taxon>
    </lineage>
</organism>
<keyword evidence="3 8" id="KW-0812">Transmembrane</keyword>
<feature type="transmembrane region" description="Helical" evidence="8">
    <location>
        <begin position="320"/>
        <end position="340"/>
    </location>
</feature>
<keyword evidence="2" id="KW-0813">Transport</keyword>
<feature type="transmembrane region" description="Helical" evidence="8">
    <location>
        <begin position="200"/>
        <end position="220"/>
    </location>
</feature>
<evidence type="ECO:0000256" key="7">
    <source>
        <dbReference type="SAM" id="MobiDB-lite"/>
    </source>
</evidence>
<keyword evidence="5 8" id="KW-1133">Transmembrane helix</keyword>
<sequence>MKISTPSLDGIDTEKRSTSPGKVDDVAVASEELHGTAVADNGNVIDDGLQRGLKSRHLQMIAFGGVVGASIWYGTGSAIAYSGPVGALISFIIIGVDVFFVMQSLGEMSTLFPVQGAFIELAGRFIDPAFGFSLGWNYWYQWVTNIANDYNNISLILGFWATPVPSYGWILIFWALFQGTSLLGIVFYGEMEFWLAAWKLFTILGGFLVAILVNTGAIGGEYIGFRYWRDPGVIANGIEGFGKTFVLAAVYYSGTEMLAMTAAESKDPKRDLPSAIRQTFWRILIIFIGLVFFAGIIVPYNSSDLLTGTSKTALSPWTIALVNAGWGGAGNLLNVVMITAQFSSVNSAIYVASRSLVALAHEGRAPRFFAKTSKNGVPVRAIVFSNTLGLIALLNIASSPGKVFGYLVSISGAATFVAWAFIGITHLRMRKAWVLQGYSTDDLPYKALFHPYGTWFVVVLNLFLVFISGYSVFIRGFAAVDFVFDYIVLVIFTLLYLFWKILKRTKIVSLAEVDLVTGRREYLVSSLAHSDGKGIEKTSRPPWYIIVKRLLTG</sequence>
<dbReference type="GO" id="GO:0015171">
    <property type="term" value="F:amino acid transmembrane transporter activity"/>
    <property type="evidence" value="ECO:0007669"/>
    <property type="project" value="TreeGrafter"/>
</dbReference>
<feature type="region of interest" description="Disordered" evidence="7">
    <location>
        <begin position="1"/>
        <end position="22"/>
    </location>
</feature>
<comment type="caution">
    <text evidence="10">The sequence shown here is derived from an EMBL/GenBank/DDBJ whole genome shotgun (WGS) entry which is preliminary data.</text>
</comment>
<dbReference type="InterPro" id="IPR004841">
    <property type="entry name" value="AA-permease/SLC12A_dom"/>
</dbReference>
<protein>
    <recommendedName>
        <fullName evidence="9">Amino acid permease/ SLC12A domain-containing protein</fullName>
    </recommendedName>
</protein>
<evidence type="ECO:0000256" key="6">
    <source>
        <dbReference type="ARBA" id="ARBA00023136"/>
    </source>
</evidence>
<keyword evidence="6 8" id="KW-0472">Membrane</keyword>
<dbReference type="FunFam" id="1.20.1740.10:FF:000001">
    <property type="entry name" value="Amino acid permease"/>
    <property type="match status" value="1"/>
</dbReference>
<feature type="transmembrane region" description="Helical" evidence="8">
    <location>
        <begin position="448"/>
        <end position="470"/>
    </location>
</feature>
<reference evidence="10 11" key="1">
    <citation type="submission" date="2019-03" db="EMBL/GenBank/DDBJ databases">
        <title>Draft genome sequence of Xylaria hypoxylon DSM 108379, a ubiquitous saprotrophic-parasitic fungi on hardwood.</title>
        <authorList>
            <person name="Buettner E."/>
            <person name="Leonhardt S."/>
            <person name="Gebauer A.M."/>
            <person name="Liers C."/>
            <person name="Hofrichter M."/>
            <person name="Kellner H."/>
        </authorList>
    </citation>
    <scope>NUCLEOTIDE SEQUENCE [LARGE SCALE GENOMIC DNA]</scope>
    <source>
        <strain evidence="10 11">DSM 108379</strain>
    </source>
</reference>
<dbReference type="GO" id="GO:0016020">
    <property type="term" value="C:membrane"/>
    <property type="evidence" value="ECO:0007669"/>
    <property type="project" value="UniProtKB-SubCell"/>
</dbReference>
<feature type="transmembrane region" description="Helical" evidence="8">
    <location>
        <begin position="60"/>
        <end position="81"/>
    </location>
</feature>
<feature type="transmembrane region" description="Helical" evidence="8">
    <location>
        <begin position="87"/>
        <end position="105"/>
    </location>
</feature>
<dbReference type="EMBL" id="SKBN01000159">
    <property type="protein sequence ID" value="TGJ81630.1"/>
    <property type="molecule type" value="Genomic_DNA"/>
</dbReference>
<dbReference type="Proteomes" id="UP000297716">
    <property type="component" value="Unassembled WGS sequence"/>
</dbReference>
<feature type="domain" description="Amino acid permease/ SLC12A" evidence="9">
    <location>
        <begin position="57"/>
        <end position="508"/>
    </location>
</feature>
<evidence type="ECO:0000256" key="4">
    <source>
        <dbReference type="ARBA" id="ARBA00022970"/>
    </source>
</evidence>
<dbReference type="Gene3D" id="1.20.1740.10">
    <property type="entry name" value="Amino acid/polyamine transporter I"/>
    <property type="match status" value="1"/>
</dbReference>
<feature type="transmembrane region" description="Helical" evidence="8">
    <location>
        <begin position="476"/>
        <end position="499"/>
    </location>
</feature>
<evidence type="ECO:0000256" key="2">
    <source>
        <dbReference type="ARBA" id="ARBA00022448"/>
    </source>
</evidence>
<feature type="transmembrane region" description="Helical" evidence="8">
    <location>
        <begin position="240"/>
        <end position="259"/>
    </location>
</feature>
<evidence type="ECO:0000313" key="11">
    <source>
        <dbReference type="Proteomes" id="UP000297716"/>
    </source>
</evidence>
<dbReference type="Pfam" id="PF00324">
    <property type="entry name" value="AA_permease"/>
    <property type="match status" value="1"/>
</dbReference>
<dbReference type="OrthoDB" id="3900342at2759"/>
<gene>
    <name evidence="10" type="ORF">E0Z10_g7120</name>
</gene>
<feature type="transmembrane region" description="Helical" evidence="8">
    <location>
        <begin position="280"/>
        <end position="300"/>
    </location>
</feature>
<dbReference type="PANTHER" id="PTHR43341:SF26">
    <property type="entry name" value="GENERAL AMINO ACID PERMEASE AGP3"/>
    <property type="match status" value="1"/>
</dbReference>
<proteinExistence type="predicted"/>
<dbReference type="InterPro" id="IPR004840">
    <property type="entry name" value="Amino_acid_permease_CS"/>
</dbReference>
<evidence type="ECO:0000259" key="9">
    <source>
        <dbReference type="Pfam" id="PF00324"/>
    </source>
</evidence>
<dbReference type="PANTHER" id="PTHR43341">
    <property type="entry name" value="AMINO ACID PERMEASE"/>
    <property type="match status" value="1"/>
</dbReference>
<dbReference type="STRING" id="37992.A0A4Z0YRF8"/>
<evidence type="ECO:0000256" key="8">
    <source>
        <dbReference type="SAM" id="Phobius"/>
    </source>
</evidence>
<evidence type="ECO:0000256" key="3">
    <source>
        <dbReference type="ARBA" id="ARBA00022692"/>
    </source>
</evidence>